<evidence type="ECO:0000256" key="12">
    <source>
        <dbReference type="SAM" id="MobiDB-lite"/>
    </source>
</evidence>
<evidence type="ECO:0000256" key="8">
    <source>
        <dbReference type="ARBA" id="ARBA00023139"/>
    </source>
</evidence>
<dbReference type="Gene3D" id="1.10.4030.10">
    <property type="entry name" value="Porin chaperone SurA, peptide-binding domain"/>
    <property type="match status" value="1"/>
</dbReference>
<keyword evidence="10 11" id="KW-0449">Lipoprotein</keyword>
<accession>A0A078MC79</accession>
<evidence type="ECO:0000256" key="3">
    <source>
        <dbReference type="ARBA" id="ARBA00006071"/>
    </source>
</evidence>
<dbReference type="InterPro" id="IPR046357">
    <property type="entry name" value="PPIase_dom_sf"/>
</dbReference>
<dbReference type="PROSITE" id="PS50198">
    <property type="entry name" value="PPIC_PPIASE_2"/>
    <property type="match status" value="1"/>
</dbReference>
<reference evidence="15" key="1">
    <citation type="submission" date="2014-07" db="EMBL/GenBank/DDBJ databases">
        <authorList>
            <person name="Urmite Genomes Urmite Genomes"/>
        </authorList>
    </citation>
    <scope>NUCLEOTIDE SEQUENCE</scope>
    <source>
        <strain evidence="15">13S34_air</strain>
    </source>
</reference>
<feature type="signal peptide" evidence="13">
    <location>
        <begin position="1"/>
        <end position="18"/>
    </location>
</feature>
<organism evidence="15">
    <name type="scientific">Metalysinibacillus saudimassiliensis</name>
    <dbReference type="NCBI Taxonomy" id="1461583"/>
    <lineage>
        <taxon>Bacteria</taxon>
        <taxon>Bacillati</taxon>
        <taxon>Bacillota</taxon>
        <taxon>Bacilli</taxon>
        <taxon>Bacillales</taxon>
        <taxon>Caryophanaceae</taxon>
        <taxon>Metalysinibacillus</taxon>
    </lineage>
</organism>
<dbReference type="HOGENOM" id="CLU_034646_6_1_9"/>
<dbReference type="EC" id="5.2.1.8" evidence="11"/>
<evidence type="ECO:0000256" key="9">
    <source>
        <dbReference type="ARBA" id="ARBA00023235"/>
    </source>
</evidence>
<dbReference type="SUPFAM" id="SSF54534">
    <property type="entry name" value="FKBP-like"/>
    <property type="match status" value="1"/>
</dbReference>
<proteinExistence type="inferred from homology"/>
<keyword evidence="8 11" id="KW-0564">Palmitate</keyword>
<evidence type="ECO:0000256" key="6">
    <source>
        <dbReference type="ARBA" id="ARBA00023110"/>
    </source>
</evidence>
<protein>
    <recommendedName>
        <fullName evidence="11">Foldase protein PrsA</fullName>
        <ecNumber evidence="11">5.2.1.8</ecNumber>
    </recommendedName>
</protein>
<dbReference type="InterPro" id="IPR027304">
    <property type="entry name" value="Trigger_fact/SurA_dom_sf"/>
</dbReference>
<dbReference type="InterPro" id="IPR050245">
    <property type="entry name" value="PrsA_foldase"/>
</dbReference>
<sequence length="321" mass="35515">MKKKALTFTLAASVVALAACSGGDSSDLVTSKDFGKITTAEFNDMSKQLTGPFVLKQMITEKVLADKYEVSKEEVDEAFKPVEEQYGDELNSALAANGLTADGFKDSLRLQLLQNKALQEHAVTDEEVKKIYEQGKQELNGRHILVEDEETAQKAIKEIKDGASFGDVAKKYSTDPGSKEKGGELGWFSQGTMLESFNDAAYALELNKVSEPVASDVGFHVIEITDKRDVKDYPKFEDKENEIREGLVEKMMQTGEAQVVLDEVVGKMLKKADFKTEDPLLKDALNLFTKGPEAQAEEKADDAKEKPTEEPAKEEKKEDKK</sequence>
<evidence type="ECO:0000256" key="7">
    <source>
        <dbReference type="ARBA" id="ARBA00023136"/>
    </source>
</evidence>
<keyword evidence="7 11" id="KW-0472">Membrane</keyword>
<keyword evidence="6 11" id="KW-0697">Rotamase</keyword>
<dbReference type="PATRIC" id="fig|1461583.4.peg.1370"/>
<dbReference type="EMBL" id="LN483075">
    <property type="protein sequence ID" value="CEA03037.1"/>
    <property type="molecule type" value="Genomic_DNA"/>
</dbReference>
<dbReference type="Pfam" id="PF13616">
    <property type="entry name" value="Rotamase_3"/>
    <property type="match status" value="1"/>
</dbReference>
<keyword evidence="9 11" id="KW-0413">Isomerase</keyword>
<name>A0A078MC79_9BACL</name>
<evidence type="ECO:0000256" key="10">
    <source>
        <dbReference type="ARBA" id="ARBA00023288"/>
    </source>
</evidence>
<dbReference type="InterPro" id="IPR023059">
    <property type="entry name" value="Foldase_PrsA"/>
</dbReference>
<evidence type="ECO:0000313" key="15">
    <source>
        <dbReference type="EMBL" id="CEA03037.1"/>
    </source>
</evidence>
<comment type="subcellular location">
    <subcellularLocation>
        <location evidence="2 11">Cell membrane</location>
        <topology evidence="2 11">Lipid-anchor</topology>
    </subcellularLocation>
</comment>
<dbReference type="GO" id="GO:0006457">
    <property type="term" value="P:protein folding"/>
    <property type="evidence" value="ECO:0007669"/>
    <property type="project" value="UniProtKB-UniRule"/>
</dbReference>
<evidence type="ECO:0000256" key="2">
    <source>
        <dbReference type="ARBA" id="ARBA00004193"/>
    </source>
</evidence>
<dbReference type="HAMAP" id="MF_01145">
    <property type="entry name" value="Foldase_PrsA"/>
    <property type="match status" value="1"/>
</dbReference>
<evidence type="ECO:0000256" key="4">
    <source>
        <dbReference type="ARBA" id="ARBA00022475"/>
    </source>
</evidence>
<comment type="similarity">
    <text evidence="3 11">Belongs to the PrsA family.</text>
</comment>
<dbReference type="Gene3D" id="3.10.50.40">
    <property type="match status" value="1"/>
</dbReference>
<dbReference type="GO" id="GO:0003755">
    <property type="term" value="F:peptidyl-prolyl cis-trans isomerase activity"/>
    <property type="evidence" value="ECO:0007669"/>
    <property type="project" value="UniProtKB-UniRule"/>
</dbReference>
<evidence type="ECO:0000259" key="14">
    <source>
        <dbReference type="PROSITE" id="PS50198"/>
    </source>
</evidence>
<dbReference type="PROSITE" id="PS51257">
    <property type="entry name" value="PROKAR_LIPOPROTEIN"/>
    <property type="match status" value="1"/>
</dbReference>
<dbReference type="InterPro" id="IPR000297">
    <property type="entry name" value="PPIase_PpiC"/>
</dbReference>
<evidence type="ECO:0000256" key="5">
    <source>
        <dbReference type="ARBA" id="ARBA00022729"/>
    </source>
</evidence>
<feature type="domain" description="PpiC" evidence="14">
    <location>
        <begin position="136"/>
        <end position="226"/>
    </location>
</feature>
<keyword evidence="5 11" id="KW-0732">Signal</keyword>
<feature type="chain" id="PRO_5039670919" description="Foldase protein PrsA" evidence="13">
    <location>
        <begin position="19"/>
        <end position="321"/>
    </location>
</feature>
<keyword evidence="4 11" id="KW-1003">Cell membrane</keyword>
<feature type="region of interest" description="Disordered" evidence="12">
    <location>
        <begin position="286"/>
        <end position="321"/>
    </location>
</feature>
<evidence type="ECO:0000256" key="13">
    <source>
        <dbReference type="SAM" id="SignalP"/>
    </source>
</evidence>
<dbReference type="InterPro" id="IPR023058">
    <property type="entry name" value="PPIase_PpiC_CS"/>
</dbReference>
<evidence type="ECO:0000256" key="11">
    <source>
        <dbReference type="HAMAP-Rule" id="MF_01145"/>
    </source>
</evidence>
<gene>
    <name evidence="15" type="primary">prsA1</name>
    <name evidence="11" type="synonym">prsA</name>
    <name evidence="15" type="ORF">BN1050_01413</name>
</gene>
<dbReference type="PANTHER" id="PTHR47245:SF1">
    <property type="entry name" value="FOLDASE PROTEIN PRSA"/>
    <property type="match status" value="1"/>
</dbReference>
<dbReference type="PANTHER" id="PTHR47245">
    <property type="entry name" value="PEPTIDYLPROLYL ISOMERASE"/>
    <property type="match status" value="1"/>
</dbReference>
<comment type="catalytic activity">
    <reaction evidence="1 11">
        <text>[protein]-peptidylproline (omega=180) = [protein]-peptidylproline (omega=0)</text>
        <dbReference type="Rhea" id="RHEA:16237"/>
        <dbReference type="Rhea" id="RHEA-COMP:10747"/>
        <dbReference type="Rhea" id="RHEA-COMP:10748"/>
        <dbReference type="ChEBI" id="CHEBI:83833"/>
        <dbReference type="ChEBI" id="CHEBI:83834"/>
        <dbReference type="EC" id="5.2.1.8"/>
    </reaction>
</comment>
<feature type="compositionally biased region" description="Basic and acidic residues" evidence="12">
    <location>
        <begin position="296"/>
        <end position="321"/>
    </location>
</feature>
<evidence type="ECO:0000256" key="1">
    <source>
        <dbReference type="ARBA" id="ARBA00000971"/>
    </source>
</evidence>
<comment type="function">
    <text evidence="11">Plays a major role in protein secretion by helping the post-translocational extracellular folding of several secreted proteins.</text>
</comment>
<dbReference type="AlphaFoldDB" id="A0A078MC79"/>
<dbReference type="GO" id="GO:0005886">
    <property type="term" value="C:plasma membrane"/>
    <property type="evidence" value="ECO:0007669"/>
    <property type="project" value="UniProtKB-SubCell"/>
</dbReference>
<dbReference type="PROSITE" id="PS01096">
    <property type="entry name" value="PPIC_PPIASE_1"/>
    <property type="match status" value="1"/>
</dbReference>
<dbReference type="SUPFAM" id="SSF109998">
    <property type="entry name" value="Triger factor/SurA peptide-binding domain-like"/>
    <property type="match status" value="1"/>
</dbReference>